<reference evidence="1" key="1">
    <citation type="submission" date="2021-05" db="EMBL/GenBank/DDBJ databases">
        <authorList>
            <person name="Alioto T."/>
            <person name="Alioto T."/>
            <person name="Gomez Garrido J."/>
        </authorList>
    </citation>
    <scope>NUCLEOTIDE SEQUENCE</scope>
</reference>
<accession>A0A8D8PXN9</accession>
<protein>
    <submittedName>
        <fullName evidence="1">Uncharacterized protein</fullName>
    </submittedName>
</protein>
<proteinExistence type="predicted"/>
<evidence type="ECO:0000313" key="1">
    <source>
        <dbReference type="EMBL" id="CAG6617919.1"/>
    </source>
</evidence>
<sequence length="168" mass="19208">MDGGESLSQNNDIRCSRCPPEKAKLYKGKKGLRIHYGHAHRDFLSDLNCDRTSASETFVAHLFDSVPSTSSVFVQTDLDLLSKNLTNLKKNVKIIKRIPKGVRMLVASQLCQRILLRRGRNCFSSLLNFSNFQLVRVEGLTVFRLNISKTWSHCLLMNMILLTKTKFY</sequence>
<organism evidence="1">
    <name type="scientific">Cacopsylla melanoneura</name>
    <dbReference type="NCBI Taxonomy" id="428564"/>
    <lineage>
        <taxon>Eukaryota</taxon>
        <taxon>Metazoa</taxon>
        <taxon>Ecdysozoa</taxon>
        <taxon>Arthropoda</taxon>
        <taxon>Hexapoda</taxon>
        <taxon>Insecta</taxon>
        <taxon>Pterygota</taxon>
        <taxon>Neoptera</taxon>
        <taxon>Paraneoptera</taxon>
        <taxon>Hemiptera</taxon>
        <taxon>Sternorrhyncha</taxon>
        <taxon>Psylloidea</taxon>
        <taxon>Psyllidae</taxon>
        <taxon>Psyllinae</taxon>
        <taxon>Cacopsylla</taxon>
    </lineage>
</organism>
<dbReference type="EMBL" id="HBUF01040307">
    <property type="protein sequence ID" value="CAG6617919.1"/>
    <property type="molecule type" value="Transcribed_RNA"/>
</dbReference>
<name>A0A8D8PXN9_9HEMI</name>
<dbReference type="AlphaFoldDB" id="A0A8D8PXN9"/>